<name>A0ABV7YS30_9BACT</name>
<evidence type="ECO:0000313" key="3">
    <source>
        <dbReference type="Proteomes" id="UP001595616"/>
    </source>
</evidence>
<dbReference type="RefSeq" id="WP_379835696.1">
    <property type="nucleotide sequence ID" value="NZ_JBHRYQ010000001.1"/>
</dbReference>
<evidence type="ECO:0000313" key="2">
    <source>
        <dbReference type="EMBL" id="MFC3809984.1"/>
    </source>
</evidence>
<evidence type="ECO:0000259" key="1">
    <source>
        <dbReference type="Pfam" id="PF12867"/>
    </source>
</evidence>
<dbReference type="InterPro" id="IPR024775">
    <property type="entry name" value="DinB-like"/>
</dbReference>
<dbReference type="EMBL" id="JBHRYQ010000001">
    <property type="protein sequence ID" value="MFC3809984.1"/>
    <property type="molecule type" value="Genomic_DNA"/>
</dbReference>
<feature type="domain" description="DinB-like" evidence="1">
    <location>
        <begin position="32"/>
        <end position="153"/>
    </location>
</feature>
<dbReference type="Gene3D" id="1.20.120.450">
    <property type="entry name" value="dinb family like domain"/>
    <property type="match status" value="1"/>
</dbReference>
<protein>
    <submittedName>
        <fullName evidence="2">DinB family protein</fullName>
    </submittedName>
</protein>
<comment type="caution">
    <text evidence="2">The sequence shown here is derived from an EMBL/GenBank/DDBJ whole genome shotgun (WGS) entry which is preliminary data.</text>
</comment>
<keyword evidence="3" id="KW-1185">Reference proteome</keyword>
<sequence>MAKKATENLLVERIKDLLNASFHGGAWHGPSVLELTKGISAKEAAFKVADAHTIAELIYHITSWRIFVLKRLQGDSTYNIEDDKKNWGNFDKIDQFELETLMMEMTLSQDELIKELESKTDAFLEEIVPGSEYTYYTLIHGIIHHDLYHSGQIAILKKIAKKSRNDDDDFEGSRYFEDGFGDNLI</sequence>
<reference evidence="3" key="1">
    <citation type="journal article" date="2019" name="Int. J. Syst. Evol. Microbiol.">
        <title>The Global Catalogue of Microorganisms (GCM) 10K type strain sequencing project: providing services to taxonomists for standard genome sequencing and annotation.</title>
        <authorList>
            <consortium name="The Broad Institute Genomics Platform"/>
            <consortium name="The Broad Institute Genome Sequencing Center for Infectious Disease"/>
            <person name="Wu L."/>
            <person name="Ma J."/>
        </authorList>
    </citation>
    <scope>NUCLEOTIDE SEQUENCE [LARGE SCALE GENOMIC DNA]</scope>
    <source>
        <strain evidence="3">CECT 7956</strain>
    </source>
</reference>
<organism evidence="2 3">
    <name type="scientific">Lacihabitans lacunae</name>
    <dbReference type="NCBI Taxonomy" id="1028214"/>
    <lineage>
        <taxon>Bacteria</taxon>
        <taxon>Pseudomonadati</taxon>
        <taxon>Bacteroidota</taxon>
        <taxon>Cytophagia</taxon>
        <taxon>Cytophagales</taxon>
        <taxon>Leadbetterellaceae</taxon>
        <taxon>Lacihabitans</taxon>
    </lineage>
</organism>
<dbReference type="Pfam" id="PF12867">
    <property type="entry name" value="DinB_2"/>
    <property type="match status" value="1"/>
</dbReference>
<gene>
    <name evidence="2" type="ORF">ACFOOI_04915</name>
</gene>
<accession>A0ABV7YS30</accession>
<dbReference type="InterPro" id="IPR034660">
    <property type="entry name" value="DinB/YfiT-like"/>
</dbReference>
<dbReference type="SUPFAM" id="SSF109854">
    <property type="entry name" value="DinB/YfiT-like putative metalloenzymes"/>
    <property type="match status" value="1"/>
</dbReference>
<dbReference type="Proteomes" id="UP001595616">
    <property type="component" value="Unassembled WGS sequence"/>
</dbReference>
<proteinExistence type="predicted"/>